<keyword evidence="8" id="KW-0507">mRNA processing</keyword>
<keyword evidence="1 7" id="KW-0853">WD repeat</keyword>
<dbReference type="InterPro" id="IPR020472">
    <property type="entry name" value="WD40_PAC1"/>
</dbReference>
<evidence type="ECO:0000256" key="9">
    <source>
        <dbReference type="SAM" id="MobiDB-lite"/>
    </source>
</evidence>
<organism evidence="10 11">
    <name type="scientific">Aureobasidium melanogenum</name>
    <name type="common">Aureobasidium pullulans var. melanogenum</name>
    <dbReference type="NCBI Taxonomy" id="46634"/>
    <lineage>
        <taxon>Eukaryota</taxon>
        <taxon>Fungi</taxon>
        <taxon>Dikarya</taxon>
        <taxon>Ascomycota</taxon>
        <taxon>Pezizomycotina</taxon>
        <taxon>Dothideomycetes</taxon>
        <taxon>Dothideomycetidae</taxon>
        <taxon>Dothideales</taxon>
        <taxon>Saccotheciaceae</taxon>
        <taxon>Aureobasidium</taxon>
    </lineage>
</organism>
<keyword evidence="11" id="KW-1185">Reference proteome</keyword>
<dbReference type="SMART" id="SM00320">
    <property type="entry name" value="WD40"/>
    <property type="match status" value="7"/>
</dbReference>
<dbReference type="GO" id="GO:0071013">
    <property type="term" value="C:catalytic step 2 spliceosome"/>
    <property type="evidence" value="ECO:0007669"/>
    <property type="project" value="TreeGrafter"/>
</dbReference>
<dbReference type="PROSITE" id="PS50082">
    <property type="entry name" value="WD_REPEATS_2"/>
    <property type="match status" value="5"/>
</dbReference>
<dbReference type="SUPFAM" id="SSF50978">
    <property type="entry name" value="WD40 repeat-like"/>
    <property type="match status" value="1"/>
</dbReference>
<name>A0A9P8FUM3_AURME</name>
<dbReference type="EMBL" id="JAHFXS010000594">
    <property type="protein sequence ID" value="KAG9983480.1"/>
    <property type="molecule type" value="Genomic_DNA"/>
</dbReference>
<reference evidence="10" key="2">
    <citation type="submission" date="2021-08" db="EMBL/GenBank/DDBJ databases">
        <authorList>
            <person name="Gostincar C."/>
            <person name="Sun X."/>
            <person name="Song Z."/>
            <person name="Gunde-Cimerman N."/>
        </authorList>
    </citation>
    <scope>NUCLEOTIDE SEQUENCE</scope>
    <source>
        <strain evidence="10">EXF-9298</strain>
    </source>
</reference>
<evidence type="ECO:0000256" key="6">
    <source>
        <dbReference type="ARBA" id="ARBA00056150"/>
    </source>
</evidence>
<dbReference type="InterPro" id="IPR036322">
    <property type="entry name" value="WD40_repeat_dom_sf"/>
</dbReference>
<evidence type="ECO:0000313" key="10">
    <source>
        <dbReference type="EMBL" id="KAG9983480.1"/>
    </source>
</evidence>
<keyword evidence="2 8" id="KW-0747">Spliceosome</keyword>
<dbReference type="InterPro" id="IPR001680">
    <property type="entry name" value="WD40_rpt"/>
</dbReference>
<feature type="non-terminal residue" evidence="10">
    <location>
        <position position="420"/>
    </location>
</feature>
<protein>
    <recommendedName>
        <fullName evidence="8">Pre-mRNA-splicing factor PRP46</fullName>
    </recommendedName>
    <alternativeName>
        <fullName evidence="8">Pre-mRNA-processing protein 46</fullName>
    </alternativeName>
</protein>
<evidence type="ECO:0000256" key="4">
    <source>
        <dbReference type="ARBA" id="ARBA00023187"/>
    </source>
</evidence>
<dbReference type="PANTHER" id="PTHR19923:SF0">
    <property type="entry name" value="PLEIOTROPIC REGULATOR 1"/>
    <property type="match status" value="1"/>
</dbReference>
<dbReference type="InterPro" id="IPR045241">
    <property type="entry name" value="Prp46/PLRG1-like"/>
</dbReference>
<keyword evidence="3 8" id="KW-0677">Repeat</keyword>
<evidence type="ECO:0000313" key="11">
    <source>
        <dbReference type="Proteomes" id="UP000729357"/>
    </source>
</evidence>
<keyword evidence="8" id="KW-0539">Nucleus</keyword>
<keyword evidence="4 8" id="KW-0508">mRNA splicing</keyword>
<dbReference type="Gene3D" id="2.130.10.10">
    <property type="entry name" value="YVTN repeat-like/Quinoprotein amine dehydrogenase"/>
    <property type="match status" value="1"/>
</dbReference>
<comment type="function">
    <text evidence="6 8">Involved in pre-mRNA splicing and required for cell cycle progression at G2/M.</text>
</comment>
<dbReference type="GO" id="GO:0000974">
    <property type="term" value="C:Prp19 complex"/>
    <property type="evidence" value="ECO:0007669"/>
    <property type="project" value="TreeGrafter"/>
</dbReference>
<evidence type="ECO:0000256" key="1">
    <source>
        <dbReference type="ARBA" id="ARBA00022574"/>
    </source>
</evidence>
<feature type="compositionally biased region" description="Polar residues" evidence="9">
    <location>
        <begin position="81"/>
        <end position="94"/>
    </location>
</feature>
<feature type="repeat" description="WD" evidence="7">
    <location>
        <begin position="327"/>
        <end position="367"/>
    </location>
</feature>
<sequence length="420" mass="46656">MSTPPESEPSEWVRQSAQRTRNVFTADLGIPEQSSTISFRLHSEYAHVKELPPRLAAMQAITNLDRRKIQQRTVEPPGTGIPSTAVESPNAQSRSLIRNSIRQDKPVWHRPWKLTRVLKSHSGWVRAIAVDPSNEWFASGAGDGTIKFWDMASGKLKTTLPGHISTVRGLDVSPRHPLLFSCGEDKKVKCWDLERNQSIREYHGHRGGVYTLSLHPKIDVLCSAGHDRVVRVWDIRTRGAICTLDGHIEAVTDVKCQEVDPQVLSASLDGSVRVWDLRAGKATHVLTHHKAGVRALAIHPEEFTFASASTDQIKQWKCPESTLMQNFQGHKGLINTLSIDKDNVMFSGGDDGLLTFWDWKTGQKFLQQKNKPYPGSLAAEAGVFCSAFDKTGMQLIIGCADTSLKVYKEDAIAAPECSLH</sequence>
<feature type="repeat" description="WD" evidence="7">
    <location>
        <begin position="244"/>
        <end position="285"/>
    </location>
</feature>
<evidence type="ECO:0000256" key="2">
    <source>
        <dbReference type="ARBA" id="ARBA00022728"/>
    </source>
</evidence>
<evidence type="ECO:0000256" key="5">
    <source>
        <dbReference type="ARBA" id="ARBA00025726"/>
    </source>
</evidence>
<dbReference type="Proteomes" id="UP000729357">
    <property type="component" value="Unassembled WGS sequence"/>
</dbReference>
<reference evidence="10" key="1">
    <citation type="journal article" date="2021" name="J Fungi (Basel)">
        <title>Virulence traits and population genomics of the black yeast Aureobasidium melanogenum.</title>
        <authorList>
            <person name="Cernosa A."/>
            <person name="Sun X."/>
            <person name="Gostincar C."/>
            <person name="Fang C."/>
            <person name="Gunde-Cimerman N."/>
            <person name="Song Z."/>
        </authorList>
    </citation>
    <scope>NUCLEOTIDE SEQUENCE</scope>
    <source>
        <strain evidence="10">EXF-9298</strain>
    </source>
</reference>
<evidence type="ECO:0000256" key="8">
    <source>
        <dbReference type="RuleBase" id="RU369036"/>
    </source>
</evidence>
<dbReference type="AlphaFoldDB" id="A0A9P8FUM3"/>
<gene>
    <name evidence="10" type="ORF">KCU98_g6065</name>
</gene>
<dbReference type="GO" id="GO:0071011">
    <property type="term" value="C:precatalytic spliceosome"/>
    <property type="evidence" value="ECO:0007669"/>
    <property type="project" value="TreeGrafter"/>
</dbReference>
<evidence type="ECO:0000256" key="7">
    <source>
        <dbReference type="PROSITE-ProRule" id="PRU00221"/>
    </source>
</evidence>
<dbReference type="InterPro" id="IPR015943">
    <property type="entry name" value="WD40/YVTN_repeat-like_dom_sf"/>
</dbReference>
<dbReference type="Pfam" id="PF00400">
    <property type="entry name" value="WD40"/>
    <property type="match status" value="6"/>
</dbReference>
<feature type="repeat" description="WD" evidence="7">
    <location>
        <begin position="160"/>
        <end position="201"/>
    </location>
</feature>
<proteinExistence type="inferred from homology"/>
<accession>A0A9P8FUM3</accession>
<dbReference type="FunFam" id="2.130.10.10:FF:000012">
    <property type="entry name" value="Putative pleiotropic regulator 1"/>
    <property type="match status" value="1"/>
</dbReference>
<dbReference type="PROSITE" id="PS00678">
    <property type="entry name" value="WD_REPEATS_1"/>
    <property type="match status" value="2"/>
</dbReference>
<dbReference type="PANTHER" id="PTHR19923">
    <property type="entry name" value="WD40 REPEAT PROTEINPRL1/PRL2-RELATED"/>
    <property type="match status" value="1"/>
</dbReference>
<dbReference type="InterPro" id="IPR019775">
    <property type="entry name" value="WD40_repeat_CS"/>
</dbReference>
<feature type="region of interest" description="Disordered" evidence="9">
    <location>
        <begin position="74"/>
        <end position="94"/>
    </location>
</feature>
<comment type="subcellular location">
    <subcellularLocation>
        <location evidence="8">Nucleus</location>
    </subcellularLocation>
</comment>
<dbReference type="PRINTS" id="PR00320">
    <property type="entry name" value="GPROTEINBRPT"/>
</dbReference>
<dbReference type="GO" id="GO:0000398">
    <property type="term" value="P:mRNA splicing, via spliceosome"/>
    <property type="evidence" value="ECO:0007669"/>
    <property type="project" value="UniProtKB-UniRule"/>
</dbReference>
<dbReference type="PROSITE" id="PS50294">
    <property type="entry name" value="WD_REPEATS_REGION"/>
    <property type="match status" value="5"/>
</dbReference>
<feature type="repeat" description="WD" evidence="7">
    <location>
        <begin position="118"/>
        <end position="159"/>
    </location>
</feature>
<comment type="caution">
    <text evidence="10">The sequence shown here is derived from an EMBL/GenBank/DDBJ whole genome shotgun (WGS) entry which is preliminary data.</text>
</comment>
<comment type="subunit">
    <text evidence="8">Associated with the spliceosome.</text>
</comment>
<feature type="repeat" description="WD" evidence="7">
    <location>
        <begin position="202"/>
        <end position="243"/>
    </location>
</feature>
<comment type="similarity">
    <text evidence="5 8">Belongs to the WD repeat PRL1/PRL2 family.</text>
</comment>
<evidence type="ECO:0000256" key="3">
    <source>
        <dbReference type="ARBA" id="ARBA00022737"/>
    </source>
</evidence>
<dbReference type="CDD" id="cd00200">
    <property type="entry name" value="WD40"/>
    <property type="match status" value="1"/>
</dbReference>